<name>A0ABR6WBT3_9BACT</name>
<dbReference type="Pfam" id="PF07980">
    <property type="entry name" value="SusD_RagB"/>
    <property type="match status" value="1"/>
</dbReference>
<comment type="subcellular location">
    <subcellularLocation>
        <location evidence="1">Cell outer membrane</location>
    </subcellularLocation>
</comment>
<gene>
    <name evidence="8" type="ORF">FH603_3938</name>
</gene>
<evidence type="ECO:0000313" key="9">
    <source>
        <dbReference type="Proteomes" id="UP000700732"/>
    </source>
</evidence>
<keyword evidence="5" id="KW-0998">Cell outer membrane</keyword>
<evidence type="ECO:0000256" key="4">
    <source>
        <dbReference type="ARBA" id="ARBA00023136"/>
    </source>
</evidence>
<evidence type="ECO:0000259" key="6">
    <source>
        <dbReference type="Pfam" id="PF07980"/>
    </source>
</evidence>
<evidence type="ECO:0000256" key="5">
    <source>
        <dbReference type="ARBA" id="ARBA00023237"/>
    </source>
</evidence>
<accession>A0ABR6WBT3</accession>
<feature type="domain" description="RagB/SusD" evidence="6">
    <location>
        <begin position="374"/>
        <end position="496"/>
    </location>
</feature>
<keyword evidence="4" id="KW-0472">Membrane</keyword>
<dbReference type="InterPro" id="IPR012944">
    <property type="entry name" value="SusD_RagB_dom"/>
</dbReference>
<proteinExistence type="inferred from homology"/>
<dbReference type="InterPro" id="IPR033985">
    <property type="entry name" value="SusD-like_N"/>
</dbReference>
<dbReference type="SUPFAM" id="SSF48452">
    <property type="entry name" value="TPR-like"/>
    <property type="match status" value="1"/>
</dbReference>
<dbReference type="InterPro" id="IPR011990">
    <property type="entry name" value="TPR-like_helical_dom_sf"/>
</dbReference>
<comment type="similarity">
    <text evidence="2">Belongs to the SusD family.</text>
</comment>
<dbReference type="EMBL" id="VFIA01000026">
    <property type="protein sequence ID" value="MBC3793420.1"/>
    <property type="molecule type" value="Genomic_DNA"/>
</dbReference>
<evidence type="ECO:0000259" key="7">
    <source>
        <dbReference type="Pfam" id="PF14322"/>
    </source>
</evidence>
<sequence length="526" mass="58265">MITSLNGNGNRQMTYKLILIYMKRKYIATFLLGLALTGCSKDFLTVIPETALSSATFFKSEADFQQAVNGAYVPFRQMYNERAWVLEEMHSDNTYYARNTLYGAVDPTENVADFAVPTANGVTANDNVLVQYRLNYVIIARANQILSLIDGTGITFSSEALKNNLKGQALFLRAFAYFDLVRLFGKVPLHLIPITGREDAALPLSTTEEIYAQIEKDALAASTALPNRATQELGRATSGAAKTLLANLYVTQKKWAQAEVQLKSVVTNDGYMLMPDYNDAFSFTSTNKNNRESIFEIQYMEGSAGYNGNQIYRFLPSPITALEIAPITGTSNPQPTSQESNNIPTPDLIAAYEAGDKRKDISIGYVTLSGSLRADKKYPYIKKYARVHSLNQNTGQNWPVYRYAEVLLFLAESLNEQGKAGEAAPYLNRVRERAGLAATTASSQATMREAIFKERRVELAFENKRWFDLTRTGRVKEIIGAYGAKVKANPAAYYFPAGAVPPPNAFTVLDDYYGLPAVEAALTPNF</sequence>
<dbReference type="CDD" id="cd08977">
    <property type="entry name" value="SusD"/>
    <property type="match status" value="1"/>
</dbReference>
<protein>
    <recommendedName>
        <fullName evidence="10">RagB/SusD family nutrient uptake outer membrane protein</fullName>
    </recommendedName>
</protein>
<keyword evidence="9" id="KW-1185">Reference proteome</keyword>
<dbReference type="Gene3D" id="1.25.40.390">
    <property type="match status" value="1"/>
</dbReference>
<feature type="domain" description="SusD-like N-terminal" evidence="7">
    <location>
        <begin position="42"/>
        <end position="249"/>
    </location>
</feature>
<dbReference type="Pfam" id="PF14322">
    <property type="entry name" value="SusD-like_3"/>
    <property type="match status" value="1"/>
</dbReference>
<evidence type="ECO:0000256" key="1">
    <source>
        <dbReference type="ARBA" id="ARBA00004442"/>
    </source>
</evidence>
<evidence type="ECO:0008006" key="10">
    <source>
        <dbReference type="Google" id="ProtNLM"/>
    </source>
</evidence>
<dbReference type="Proteomes" id="UP000700732">
    <property type="component" value="Unassembled WGS sequence"/>
</dbReference>
<organism evidence="8 9">
    <name type="scientific">Spirosoma utsteinense</name>
    <dbReference type="NCBI Taxonomy" id="2585773"/>
    <lineage>
        <taxon>Bacteria</taxon>
        <taxon>Pseudomonadati</taxon>
        <taxon>Bacteroidota</taxon>
        <taxon>Cytophagia</taxon>
        <taxon>Cytophagales</taxon>
        <taxon>Cytophagaceae</taxon>
        <taxon>Spirosoma</taxon>
    </lineage>
</organism>
<comment type="caution">
    <text evidence="8">The sequence shown here is derived from an EMBL/GenBank/DDBJ whole genome shotgun (WGS) entry which is preliminary data.</text>
</comment>
<reference evidence="8 9" key="1">
    <citation type="submission" date="2019-06" db="EMBL/GenBank/DDBJ databases">
        <title>Spirosoma utsteinense sp. nov. isolated from Antarctic ice-free soils.</title>
        <authorList>
            <person name="Tahon G."/>
        </authorList>
    </citation>
    <scope>NUCLEOTIDE SEQUENCE [LARGE SCALE GENOMIC DNA]</scope>
    <source>
        <strain evidence="8 9">LMG 31447</strain>
    </source>
</reference>
<evidence type="ECO:0000313" key="8">
    <source>
        <dbReference type="EMBL" id="MBC3793420.1"/>
    </source>
</evidence>
<evidence type="ECO:0000256" key="3">
    <source>
        <dbReference type="ARBA" id="ARBA00022729"/>
    </source>
</evidence>
<keyword evidence="3" id="KW-0732">Signal</keyword>
<evidence type="ECO:0000256" key="2">
    <source>
        <dbReference type="ARBA" id="ARBA00006275"/>
    </source>
</evidence>